<gene>
    <name evidence="4" type="ORF">DL897_05125</name>
</gene>
<feature type="transmembrane region" description="Helical" evidence="2">
    <location>
        <begin position="212"/>
        <end position="234"/>
    </location>
</feature>
<feature type="compositionally biased region" description="Polar residues" evidence="1">
    <location>
        <begin position="152"/>
        <end position="162"/>
    </location>
</feature>
<feature type="compositionally biased region" description="Basic and acidic residues" evidence="1">
    <location>
        <begin position="106"/>
        <end position="123"/>
    </location>
</feature>
<keyword evidence="2" id="KW-0472">Membrane</keyword>
<dbReference type="Proteomes" id="UP000251213">
    <property type="component" value="Unassembled WGS sequence"/>
</dbReference>
<dbReference type="EMBL" id="QJKK01000002">
    <property type="protein sequence ID" value="RAL26374.1"/>
    <property type="molecule type" value="Genomic_DNA"/>
</dbReference>
<feature type="compositionally biased region" description="Basic and acidic residues" evidence="1">
    <location>
        <begin position="173"/>
        <end position="183"/>
    </location>
</feature>
<dbReference type="InterPro" id="IPR001387">
    <property type="entry name" value="Cro/C1-type_HTH"/>
</dbReference>
<dbReference type="CDD" id="cd00093">
    <property type="entry name" value="HTH_XRE"/>
    <property type="match status" value="1"/>
</dbReference>
<keyword evidence="2" id="KW-1133">Transmembrane helix</keyword>
<dbReference type="GO" id="GO:0003677">
    <property type="term" value="F:DNA binding"/>
    <property type="evidence" value="ECO:0007669"/>
    <property type="project" value="InterPro"/>
</dbReference>
<dbReference type="PANTHER" id="PTHR34475:SF1">
    <property type="entry name" value="CYTOSKELETON PROTEIN RODZ"/>
    <property type="match status" value="1"/>
</dbReference>
<reference evidence="4 5" key="1">
    <citation type="submission" date="2018-06" db="EMBL/GenBank/DDBJ databases">
        <title>Thermoflavimicrobium daqus sp. nov., a thermophilic microbe isolated from Moutai-flavour Daqu.</title>
        <authorList>
            <person name="Wang X."/>
            <person name="Zhou H."/>
        </authorList>
    </citation>
    <scope>NUCLEOTIDE SEQUENCE [LARGE SCALE GENOMIC DNA]</scope>
    <source>
        <strain evidence="4 5">FBKL4.011</strain>
    </source>
</reference>
<dbReference type="RefSeq" id="WP_113658059.1">
    <property type="nucleotide sequence ID" value="NZ_KZ845664.1"/>
</dbReference>
<evidence type="ECO:0000313" key="5">
    <source>
        <dbReference type="Proteomes" id="UP000251213"/>
    </source>
</evidence>
<evidence type="ECO:0000256" key="1">
    <source>
        <dbReference type="SAM" id="MobiDB-lite"/>
    </source>
</evidence>
<dbReference type="PANTHER" id="PTHR34475">
    <property type="match status" value="1"/>
</dbReference>
<reference evidence="4 5" key="2">
    <citation type="submission" date="2018-06" db="EMBL/GenBank/DDBJ databases">
        <authorList>
            <person name="Zhirakovskaya E."/>
        </authorList>
    </citation>
    <scope>NUCLEOTIDE SEQUENCE [LARGE SCALE GENOMIC DNA]</scope>
    <source>
        <strain evidence="4 5">FBKL4.011</strain>
    </source>
</reference>
<feature type="compositionally biased region" description="Polar residues" evidence="1">
    <location>
        <begin position="184"/>
        <end position="195"/>
    </location>
</feature>
<dbReference type="Pfam" id="PF13413">
    <property type="entry name" value="HTH_25"/>
    <property type="match status" value="1"/>
</dbReference>
<organism evidence="4 5">
    <name type="scientific">Thermoflavimicrobium daqui</name>
    <dbReference type="NCBI Taxonomy" id="2137476"/>
    <lineage>
        <taxon>Bacteria</taxon>
        <taxon>Bacillati</taxon>
        <taxon>Bacillota</taxon>
        <taxon>Bacilli</taxon>
        <taxon>Bacillales</taxon>
        <taxon>Thermoactinomycetaceae</taxon>
        <taxon>Thermoflavimicrobium</taxon>
    </lineage>
</organism>
<evidence type="ECO:0000259" key="3">
    <source>
        <dbReference type="PROSITE" id="PS50943"/>
    </source>
</evidence>
<evidence type="ECO:0000256" key="2">
    <source>
        <dbReference type="SAM" id="Phobius"/>
    </source>
</evidence>
<dbReference type="OrthoDB" id="9797543at2"/>
<dbReference type="SUPFAM" id="SSF47413">
    <property type="entry name" value="lambda repressor-like DNA-binding domains"/>
    <property type="match status" value="1"/>
</dbReference>
<feature type="compositionally biased region" description="Low complexity" evidence="1">
    <location>
        <begin position="138"/>
        <end position="151"/>
    </location>
</feature>
<dbReference type="InterPro" id="IPR010982">
    <property type="entry name" value="Lambda_DNA-bd_dom_sf"/>
</dbReference>
<dbReference type="AlphaFoldDB" id="A0A364K7V5"/>
<feature type="domain" description="HTH cro/C1-type" evidence="3">
    <location>
        <begin position="10"/>
        <end position="42"/>
    </location>
</feature>
<evidence type="ECO:0000313" key="4">
    <source>
        <dbReference type="EMBL" id="RAL26374.1"/>
    </source>
</evidence>
<sequence length="238" mass="27264">MSTVLLGQQLKQARLARGLTVEEIAEMAQIDIKYVKAIEQGRFEIFNNTAYLRSYIRFYAKCVGLNPQQLLNNSGLSYKNNETQSTRHMQTRSYRPVNQSKSQIRRNVELEETSSHRFQETKRYQVNVVPSEEKNNRNTRSNKSTSATRSNHVVNSANPKRSQTVRRRSAVSSEKDTHEKESGSEGQLSRTATLSRSDRKKRIRKEKSANPIYTGFLIVGTVLWALATLGLVYLKYIS</sequence>
<feature type="region of interest" description="Disordered" evidence="1">
    <location>
        <begin position="75"/>
        <end position="203"/>
    </location>
</feature>
<keyword evidence="2" id="KW-0812">Transmembrane</keyword>
<name>A0A364K7V5_9BACL</name>
<dbReference type="Gene3D" id="1.10.260.40">
    <property type="entry name" value="lambda repressor-like DNA-binding domains"/>
    <property type="match status" value="1"/>
</dbReference>
<keyword evidence="5" id="KW-1185">Reference proteome</keyword>
<proteinExistence type="predicted"/>
<comment type="caution">
    <text evidence="4">The sequence shown here is derived from an EMBL/GenBank/DDBJ whole genome shotgun (WGS) entry which is preliminary data.</text>
</comment>
<dbReference type="InterPro" id="IPR050400">
    <property type="entry name" value="Bact_Cytoskel_RodZ"/>
</dbReference>
<dbReference type="PROSITE" id="PS50943">
    <property type="entry name" value="HTH_CROC1"/>
    <property type="match status" value="1"/>
</dbReference>
<protein>
    <recommendedName>
        <fullName evidence="3">HTH cro/C1-type domain-containing protein</fullName>
    </recommendedName>
</protein>
<accession>A0A364K7V5</accession>
<feature type="compositionally biased region" description="Polar residues" evidence="1">
    <location>
        <begin position="75"/>
        <end position="102"/>
    </location>
</feature>